<dbReference type="SUPFAM" id="SSF49384">
    <property type="entry name" value="Carbohydrate-binding domain"/>
    <property type="match status" value="1"/>
</dbReference>
<evidence type="ECO:0000259" key="2">
    <source>
        <dbReference type="PROSITE" id="PS51173"/>
    </source>
</evidence>
<dbReference type="Gene3D" id="2.60.40.290">
    <property type="match status" value="1"/>
</dbReference>
<evidence type="ECO:0000313" key="4">
    <source>
        <dbReference type="Proteomes" id="UP000510844"/>
    </source>
</evidence>
<evidence type="ECO:0000256" key="1">
    <source>
        <dbReference type="SAM" id="MobiDB-lite"/>
    </source>
</evidence>
<dbReference type="KEGG" id="mfeu:H1D33_26270"/>
<feature type="region of interest" description="Disordered" evidence="1">
    <location>
        <begin position="124"/>
        <end position="175"/>
    </location>
</feature>
<reference evidence="4" key="1">
    <citation type="submission" date="2020-07" db="EMBL/GenBank/DDBJ databases">
        <title>A new Micromonospora strain with potent antibiotic activity isolated from the microbiome of a mid-Atlantic deep-sea sponge.</title>
        <authorList>
            <person name="Back C.R."/>
            <person name="Stennett H.L."/>
            <person name="Williams S.E."/>
            <person name="Wang L."/>
            <person name="Ojeda Gomez J."/>
            <person name="Abdulle O.M."/>
            <person name="Duffy T."/>
            <person name="Hendry K.R."/>
            <person name="Powell D."/>
            <person name="Stach J.E."/>
            <person name="Essex-Lopresti A.E."/>
            <person name="Willis C.L."/>
            <person name="Curnow P."/>
            <person name="Race P.R."/>
        </authorList>
    </citation>
    <scope>NUCLEOTIDE SEQUENCE [LARGE SCALE GENOMIC DNA]</scope>
    <source>
        <strain evidence="4">28ISP2-46</strain>
    </source>
</reference>
<dbReference type="Proteomes" id="UP000510844">
    <property type="component" value="Chromosome"/>
</dbReference>
<dbReference type="AlphaFoldDB" id="A0A7L6B494"/>
<dbReference type="InterPro" id="IPR013783">
    <property type="entry name" value="Ig-like_fold"/>
</dbReference>
<reference evidence="3 4" key="2">
    <citation type="journal article" date="2021" name="Mar. Drugs">
        <title>A New Micromonospora Strain with Antibiotic Activity Isolated from the Microbiome of a Mid-Atlantic Deep-Sea Sponge.</title>
        <authorList>
            <person name="Back C.R."/>
            <person name="Stennett H.L."/>
            <person name="Williams S.E."/>
            <person name="Wang L."/>
            <person name="Ojeda Gomez J."/>
            <person name="Abdulle O.M."/>
            <person name="Duffy T."/>
            <person name="Neal C."/>
            <person name="Mantell J."/>
            <person name="Jepson M.A."/>
            <person name="Hendry K.R."/>
            <person name="Powell D."/>
            <person name="Stach J.E.M."/>
            <person name="Essex-Lopresti A.E."/>
            <person name="Willis C.L."/>
            <person name="Curnow P."/>
            <person name="Race P.R."/>
        </authorList>
    </citation>
    <scope>NUCLEOTIDE SEQUENCE [LARGE SCALE GENOMIC DNA]</scope>
    <source>
        <strain evidence="3 4">28ISP2-46</strain>
    </source>
</reference>
<dbReference type="Pfam" id="PF00553">
    <property type="entry name" value="CBM_2"/>
    <property type="match status" value="1"/>
</dbReference>
<dbReference type="EMBL" id="CP059322">
    <property type="protein sequence ID" value="QLQ36724.1"/>
    <property type="molecule type" value="Genomic_DNA"/>
</dbReference>
<accession>A0A7L6B494</accession>
<dbReference type="GO" id="GO:0005975">
    <property type="term" value="P:carbohydrate metabolic process"/>
    <property type="evidence" value="ECO:0007669"/>
    <property type="project" value="InterPro"/>
</dbReference>
<evidence type="ECO:0000313" key="3">
    <source>
        <dbReference type="EMBL" id="QLQ36724.1"/>
    </source>
</evidence>
<organism evidence="3 4">
    <name type="scientific">Micromonospora robiginosa</name>
    <dbReference type="NCBI Taxonomy" id="2749844"/>
    <lineage>
        <taxon>Bacteria</taxon>
        <taxon>Bacillati</taxon>
        <taxon>Actinomycetota</taxon>
        <taxon>Actinomycetes</taxon>
        <taxon>Micromonosporales</taxon>
        <taxon>Micromonosporaceae</taxon>
        <taxon>Micromonospora</taxon>
    </lineage>
</organism>
<dbReference type="Pfam" id="PF17957">
    <property type="entry name" value="Big_7"/>
    <property type="match status" value="1"/>
</dbReference>
<dbReference type="RefSeq" id="WP_181569239.1">
    <property type="nucleotide sequence ID" value="NZ_CP059322.2"/>
</dbReference>
<dbReference type="InterPro" id="IPR012291">
    <property type="entry name" value="CBM2_carb-bd_dom_sf"/>
</dbReference>
<name>A0A7L6B494_9ACTN</name>
<dbReference type="Gene3D" id="3.20.20.80">
    <property type="entry name" value="Glycosidases"/>
    <property type="match status" value="1"/>
</dbReference>
<dbReference type="PROSITE" id="PS51173">
    <property type="entry name" value="CBM2"/>
    <property type="match status" value="1"/>
</dbReference>
<dbReference type="GO" id="GO:0030247">
    <property type="term" value="F:polysaccharide binding"/>
    <property type="evidence" value="ECO:0007669"/>
    <property type="project" value="UniProtKB-UniRule"/>
</dbReference>
<dbReference type="InterPro" id="IPR008965">
    <property type="entry name" value="CBM2/CBM3_carb-bd_dom_sf"/>
</dbReference>
<dbReference type="GO" id="GO:0004553">
    <property type="term" value="F:hydrolase activity, hydrolyzing O-glycosyl compounds"/>
    <property type="evidence" value="ECO:0007669"/>
    <property type="project" value="InterPro"/>
</dbReference>
<dbReference type="InterPro" id="IPR001919">
    <property type="entry name" value="CBD2"/>
</dbReference>
<dbReference type="SMART" id="SM00637">
    <property type="entry name" value="CBD_II"/>
    <property type="match status" value="1"/>
</dbReference>
<proteinExistence type="predicted"/>
<sequence length="552" mass="58268">MRRWIFALATAAAVVVGGGVTMVLGPAYAAAVCTVDYTITREWSNGFWAELTVTNLGSPVTDWWLRFRQARDQTITMGLDRLPDGYTLGSGELYPITTLRPPPGSTLASGAAVTVRFGGNHRVADPEPTDWVLSGQPCDVDVAGPTHSSPPSASGSPQPSPSPLPGGPSVALTSPLPNDFFAAPGVIPIRAEATAAAGRQIERVEFRERGTLLAVDTTAPYGFDWRGVPPTSGTRVTATAYDSSGAQATAEVRGLRVLPPPAPGAAPALKAFGNRILTVTAGPRPYRPRGIIRSVVPAECAWGPIRWDGPVDDASVVALRARGVDAVRVVLSDACHIYTGSPTDRRNRVGYLDEAAGYVDRLVRAGITPIVSLRQTDDLAARSFWSAAAEVFGDDNAVVFDISPDNFPAAGGTDPATVWTCWRDGGPACLGTSLPTFGVQEQIRLLRVRGSFNLVLAAGIDGGNDLRRWLEYRPADPDGRSVAAAWRVDDRSACATPACWQATLLPVAAQVPLIATDVRAGSAAPTFVLRTVTWLDRHGIGHLRPSNGGDAS</sequence>
<protein>
    <submittedName>
        <fullName evidence="3">Ig-like domain-containing protein</fullName>
    </submittedName>
</protein>
<gene>
    <name evidence="3" type="ORF">H1D33_26270</name>
</gene>
<keyword evidence="4" id="KW-1185">Reference proteome</keyword>
<dbReference type="Gene3D" id="2.60.40.10">
    <property type="entry name" value="Immunoglobulins"/>
    <property type="match status" value="1"/>
</dbReference>
<feature type="domain" description="CBM2" evidence="2">
    <location>
        <begin position="26"/>
        <end position="141"/>
    </location>
</feature>